<keyword evidence="2" id="KW-1185">Reference proteome</keyword>
<name>A0ABR1QQH3_9PEZI</name>
<evidence type="ECO:0000313" key="2">
    <source>
        <dbReference type="Proteomes" id="UP001391051"/>
    </source>
</evidence>
<accession>A0ABR1QQH3</accession>
<protein>
    <submittedName>
        <fullName evidence="1">Cytochrome p450</fullName>
    </submittedName>
</protein>
<evidence type="ECO:0000313" key="1">
    <source>
        <dbReference type="EMBL" id="KAK7962199.1"/>
    </source>
</evidence>
<dbReference type="EMBL" id="JAQQWE010000002">
    <property type="protein sequence ID" value="KAK7962199.1"/>
    <property type="molecule type" value="Genomic_DNA"/>
</dbReference>
<dbReference type="Proteomes" id="UP001391051">
    <property type="component" value="Unassembled WGS sequence"/>
</dbReference>
<dbReference type="InterPro" id="IPR036396">
    <property type="entry name" value="Cyt_P450_sf"/>
</dbReference>
<dbReference type="GeneID" id="92072308"/>
<proteinExistence type="predicted"/>
<dbReference type="RefSeq" id="XP_066704310.1">
    <property type="nucleotide sequence ID" value="XM_066839246.1"/>
</dbReference>
<dbReference type="SUPFAM" id="SSF48264">
    <property type="entry name" value="Cytochrome P450"/>
    <property type="match status" value="1"/>
</dbReference>
<reference evidence="1 2" key="1">
    <citation type="submission" date="2023-01" db="EMBL/GenBank/DDBJ databases">
        <title>Analysis of 21 Apiospora genomes using comparative genomics revels a genus with tremendous synthesis potential of carbohydrate active enzymes and secondary metabolites.</title>
        <authorList>
            <person name="Sorensen T."/>
        </authorList>
    </citation>
    <scope>NUCLEOTIDE SEQUENCE [LARGE SCALE GENOMIC DNA]</scope>
    <source>
        <strain evidence="1 2">CBS 24483</strain>
    </source>
</reference>
<comment type="caution">
    <text evidence="1">The sequence shown here is derived from an EMBL/GenBank/DDBJ whole genome shotgun (WGS) entry which is preliminary data.</text>
</comment>
<gene>
    <name evidence="1" type="ORF">PG986_003024</name>
</gene>
<sequence>MCRHYIPCITFQARFHPRKRKPRARKQQYYLNTVAGPLTQSSFGTRDHETHRIRRGTVNLFFSRAQIMEFELEVHELAQRRCGKMRWWKQTPFDVSEAYSRFTADTSSQYAFSQPLCFKA</sequence>
<dbReference type="Gene3D" id="1.10.630.10">
    <property type="entry name" value="Cytochrome P450"/>
    <property type="match status" value="1"/>
</dbReference>
<organism evidence="1 2">
    <name type="scientific">Apiospora aurea</name>
    <dbReference type="NCBI Taxonomy" id="335848"/>
    <lineage>
        <taxon>Eukaryota</taxon>
        <taxon>Fungi</taxon>
        <taxon>Dikarya</taxon>
        <taxon>Ascomycota</taxon>
        <taxon>Pezizomycotina</taxon>
        <taxon>Sordariomycetes</taxon>
        <taxon>Xylariomycetidae</taxon>
        <taxon>Amphisphaeriales</taxon>
        <taxon>Apiosporaceae</taxon>
        <taxon>Apiospora</taxon>
    </lineage>
</organism>